<accession>A0A7D3UQX6</accession>
<keyword evidence="6" id="KW-0805">Transcription regulation</keyword>
<keyword evidence="3" id="KW-0678">Repressor</keyword>
<gene>
    <name evidence="9" type="ORF">Fadolivirus_1_715</name>
</gene>
<dbReference type="InterPro" id="IPR000286">
    <property type="entry name" value="HDACs"/>
</dbReference>
<dbReference type="InterPro" id="IPR023801">
    <property type="entry name" value="His_deacetylse_dom"/>
</dbReference>
<evidence type="ECO:0000256" key="2">
    <source>
        <dbReference type="ARBA" id="ARBA00012111"/>
    </source>
</evidence>
<organism evidence="9 10">
    <name type="scientific">Fadolivirus FV1/VV64</name>
    <dbReference type="NCBI Taxonomy" id="3070911"/>
    <lineage>
        <taxon>Viruses</taxon>
        <taxon>Varidnaviria</taxon>
        <taxon>Bamfordvirae</taxon>
        <taxon>Nucleocytoviricota</taxon>
        <taxon>Megaviricetes</taxon>
        <taxon>Imitervirales</taxon>
        <taxon>Mimiviridae</taxon>
        <taxon>Klosneuvirinae</taxon>
        <taxon>Fadolivirus</taxon>
        <taxon>Fadolivirus algeromassiliense</taxon>
    </lineage>
</organism>
<keyword evidence="5" id="KW-0156">Chromatin regulator</keyword>
<keyword evidence="7" id="KW-0804">Transcription</keyword>
<evidence type="ECO:0000256" key="1">
    <source>
        <dbReference type="ARBA" id="ARBA00007738"/>
    </source>
</evidence>
<evidence type="ECO:0000256" key="3">
    <source>
        <dbReference type="ARBA" id="ARBA00022491"/>
    </source>
</evidence>
<evidence type="ECO:0000259" key="8">
    <source>
        <dbReference type="Pfam" id="PF00850"/>
    </source>
</evidence>
<dbReference type="Pfam" id="PF00850">
    <property type="entry name" value="Hist_deacetyl"/>
    <property type="match status" value="1"/>
</dbReference>
<evidence type="ECO:0000313" key="10">
    <source>
        <dbReference type="Proteomes" id="UP001162001"/>
    </source>
</evidence>
<evidence type="ECO:0000256" key="7">
    <source>
        <dbReference type="ARBA" id="ARBA00023163"/>
    </source>
</evidence>
<dbReference type="InterPro" id="IPR037138">
    <property type="entry name" value="His_deacetylse_dom_sf"/>
</dbReference>
<dbReference type="PRINTS" id="PR01270">
    <property type="entry name" value="HDASUPER"/>
</dbReference>
<feature type="domain" description="Histone deacetylase" evidence="8">
    <location>
        <begin position="21"/>
        <end position="304"/>
    </location>
</feature>
<dbReference type="EC" id="3.5.1.98" evidence="2"/>
<evidence type="ECO:0000256" key="4">
    <source>
        <dbReference type="ARBA" id="ARBA00022801"/>
    </source>
</evidence>
<dbReference type="GO" id="GO:0141221">
    <property type="term" value="F:histone deacetylase activity, hydrolytic mechanism"/>
    <property type="evidence" value="ECO:0007669"/>
    <property type="project" value="UniProtKB-EC"/>
</dbReference>
<keyword evidence="4" id="KW-0378">Hydrolase</keyword>
<evidence type="ECO:0000256" key="6">
    <source>
        <dbReference type="ARBA" id="ARBA00023015"/>
    </source>
</evidence>
<dbReference type="EMBL" id="MT418680">
    <property type="protein sequence ID" value="QKF94173.1"/>
    <property type="molecule type" value="Genomic_DNA"/>
</dbReference>
<sequence>MTSVGYVYDELMLLHEGWDQLENPDRIVAVYNELYNRQYLQKMNKIESKFITKEELALAHDPKYISEIYRIFSLPEKQIRLELSKMNSMFGNKNSIISAEVAAGSTLNLMKAILNGWVRHGVAIVRSPGHHANASTASGFCFFNNVAISAKHAINCGKKIAVVDWDIHEGDGTLDILKHCTNSLFITIQRYDHGHYYPGTGKSRNTENVLSIPINKTAYDNDYYNIFDNVVLPRLNEFNPDVILVSAGFDAGEGDPLGGFHVTPDGFYNLTKKLLQFKKPIILVLEGGYNLDTISQSMAECTRGLLEDCKLI</sequence>
<evidence type="ECO:0000256" key="5">
    <source>
        <dbReference type="ARBA" id="ARBA00022853"/>
    </source>
</evidence>
<protein>
    <recommendedName>
        <fullName evidence="2">histone deacetylase</fullName>
        <ecNumber evidence="2">3.5.1.98</ecNumber>
    </recommendedName>
</protein>
<name>A0A7D3UQX6_9VIRU</name>
<dbReference type="InterPro" id="IPR023696">
    <property type="entry name" value="Ureohydrolase_dom_sf"/>
</dbReference>
<reference evidence="9 10" key="1">
    <citation type="submission" date="2020-04" db="EMBL/GenBank/DDBJ databases">
        <title>Advantages and limits of metagenomic assembly and binning of a giant virus.</title>
        <authorList>
            <person name="Schulz F."/>
            <person name="Andreani J."/>
            <person name="Francis R."/>
            <person name="Boudjemaa H."/>
            <person name="Bou Khalil J.Y."/>
            <person name="Lee J."/>
            <person name="La Scola B."/>
            <person name="Woyke T."/>
        </authorList>
    </citation>
    <scope>NUCLEOTIDE SEQUENCE [LARGE SCALE GENOMIC DNA]</scope>
    <source>
        <strain evidence="9 10">FV1/VV64</strain>
    </source>
</reference>
<dbReference type="PANTHER" id="PTHR10625">
    <property type="entry name" value="HISTONE DEACETYLASE HDAC1-RELATED"/>
    <property type="match status" value="1"/>
</dbReference>
<comment type="similarity">
    <text evidence="1">Belongs to the histone deacetylase family. HD type 2 subfamily.</text>
</comment>
<keyword evidence="10" id="KW-1185">Reference proteome</keyword>
<dbReference type="PANTHER" id="PTHR10625:SF5">
    <property type="entry name" value="HISTONE DEACETYLASE"/>
    <property type="match status" value="1"/>
</dbReference>
<dbReference type="Gene3D" id="3.40.800.20">
    <property type="entry name" value="Histone deacetylase domain"/>
    <property type="match status" value="1"/>
</dbReference>
<dbReference type="SUPFAM" id="SSF52768">
    <property type="entry name" value="Arginase/deacetylase"/>
    <property type="match status" value="1"/>
</dbReference>
<proteinExistence type="inferred from homology"/>
<dbReference type="GO" id="GO:0040029">
    <property type="term" value="P:epigenetic regulation of gene expression"/>
    <property type="evidence" value="ECO:0007669"/>
    <property type="project" value="TreeGrafter"/>
</dbReference>
<dbReference type="Proteomes" id="UP001162001">
    <property type="component" value="Segment"/>
</dbReference>
<evidence type="ECO:0000313" key="9">
    <source>
        <dbReference type="EMBL" id="QKF94173.1"/>
    </source>
</evidence>